<accession>W2RRF8</accession>
<evidence type="ECO:0000256" key="1">
    <source>
        <dbReference type="ARBA" id="ARBA00023002"/>
    </source>
</evidence>
<dbReference type="PANTHER" id="PTHR35870:SF6">
    <property type="entry name" value="MGS207 PROTEIN"/>
    <property type="match status" value="1"/>
</dbReference>
<name>W2RRF8_CYPE1</name>
<dbReference type="Pfam" id="PF14027">
    <property type="entry name" value="Questin_oxidase"/>
    <property type="match status" value="1"/>
</dbReference>
<dbReference type="InterPro" id="IPR025337">
    <property type="entry name" value="Questin_oxidase-like"/>
</dbReference>
<evidence type="ECO:0000313" key="2">
    <source>
        <dbReference type="EMBL" id="ETN39106.1"/>
    </source>
</evidence>
<dbReference type="Proteomes" id="UP000030752">
    <property type="component" value="Unassembled WGS sequence"/>
</dbReference>
<sequence>MLSSLLSYAGLGGSSGINVGSVEIHDIETAADKSGRRLKHLLKLNHAQHSILYNHLRFHNHSPHILGSAYLLKSDADHLNDVYEDISKHDNLEPWEDSPSEIAEHDHRDQLAKRNYQRAWVDFFEDQLVENGYDWKAVVNKYLFESGDKSSDAPYPIFDCLVGGLGHPLIHLGYGYELTSREVVMEALGLAATCYDAKIASLSTQKPPKHIKNSTTDLLEIFNRVDADKRFDNVFSAPGSTNLTDLLNNPELADILMSYFHSWTITDPTKQFTQSQHLASLLLISTSPHLPSPGHGYDFFLVHLLTTSHAIRILLPFFPANTHVRLVKQWFFITLAIYVAQLRPSLLEAGEAQKSYDLKGRDWTFVRDTAMKGGHKYDAHFVKGCRAMMEAAKTWGDKDEWFLKCAVRFADEFDGWGGFGTGEVEA</sequence>
<dbReference type="EMBL" id="KB822721">
    <property type="protein sequence ID" value="ETN39106.1"/>
    <property type="molecule type" value="Genomic_DNA"/>
</dbReference>
<dbReference type="HOGENOM" id="CLU_036627_0_0_1"/>
<protein>
    <recommendedName>
        <fullName evidence="4">Apoptosis regulator Bcl-2 family BH4 domain-containing protein</fullName>
    </recommendedName>
</protein>
<dbReference type="AlphaFoldDB" id="W2RRF8"/>
<dbReference type="GO" id="GO:0016491">
    <property type="term" value="F:oxidoreductase activity"/>
    <property type="evidence" value="ECO:0007669"/>
    <property type="project" value="UniProtKB-KW"/>
</dbReference>
<proteinExistence type="predicted"/>
<dbReference type="VEuPathDB" id="FungiDB:HMPREF1541_05328"/>
<keyword evidence="3" id="KW-1185">Reference proteome</keyword>
<keyword evidence="1" id="KW-0560">Oxidoreductase</keyword>
<dbReference type="GeneID" id="19972667"/>
<dbReference type="RefSeq" id="XP_008717891.1">
    <property type="nucleotide sequence ID" value="XM_008719669.1"/>
</dbReference>
<gene>
    <name evidence="2" type="ORF">HMPREF1541_05328</name>
</gene>
<evidence type="ECO:0008006" key="4">
    <source>
        <dbReference type="Google" id="ProtNLM"/>
    </source>
</evidence>
<evidence type="ECO:0000313" key="3">
    <source>
        <dbReference type="Proteomes" id="UP000030752"/>
    </source>
</evidence>
<reference evidence="2 3" key="1">
    <citation type="submission" date="2013-03" db="EMBL/GenBank/DDBJ databases">
        <title>The Genome Sequence of Phialophora europaea CBS 101466.</title>
        <authorList>
            <consortium name="The Broad Institute Genomics Platform"/>
            <person name="Cuomo C."/>
            <person name="de Hoog S."/>
            <person name="Gorbushina A."/>
            <person name="Walker B."/>
            <person name="Young S.K."/>
            <person name="Zeng Q."/>
            <person name="Gargeya S."/>
            <person name="Fitzgerald M."/>
            <person name="Haas B."/>
            <person name="Abouelleil A."/>
            <person name="Allen A.W."/>
            <person name="Alvarado L."/>
            <person name="Arachchi H.M."/>
            <person name="Berlin A.M."/>
            <person name="Chapman S.B."/>
            <person name="Gainer-Dewar J."/>
            <person name="Goldberg J."/>
            <person name="Griggs A."/>
            <person name="Gujja S."/>
            <person name="Hansen M."/>
            <person name="Howarth C."/>
            <person name="Imamovic A."/>
            <person name="Ireland A."/>
            <person name="Larimer J."/>
            <person name="McCowan C."/>
            <person name="Murphy C."/>
            <person name="Pearson M."/>
            <person name="Poon T.W."/>
            <person name="Priest M."/>
            <person name="Roberts A."/>
            <person name="Saif S."/>
            <person name="Shea T."/>
            <person name="Sisk P."/>
            <person name="Sykes S."/>
            <person name="Wortman J."/>
            <person name="Nusbaum C."/>
            <person name="Birren B."/>
        </authorList>
    </citation>
    <scope>NUCLEOTIDE SEQUENCE [LARGE SCALE GENOMIC DNA]</scope>
    <source>
        <strain evidence="2 3">CBS 101466</strain>
    </source>
</reference>
<dbReference type="eggNOG" id="ENOG502QVA4">
    <property type="taxonomic scope" value="Eukaryota"/>
</dbReference>
<dbReference type="InParanoid" id="W2RRF8"/>
<dbReference type="OrthoDB" id="10265971at2759"/>
<dbReference type="STRING" id="1220924.W2RRF8"/>
<organism evidence="2 3">
    <name type="scientific">Cyphellophora europaea (strain CBS 101466)</name>
    <name type="common">Phialophora europaea</name>
    <dbReference type="NCBI Taxonomy" id="1220924"/>
    <lineage>
        <taxon>Eukaryota</taxon>
        <taxon>Fungi</taxon>
        <taxon>Dikarya</taxon>
        <taxon>Ascomycota</taxon>
        <taxon>Pezizomycotina</taxon>
        <taxon>Eurotiomycetes</taxon>
        <taxon>Chaetothyriomycetidae</taxon>
        <taxon>Chaetothyriales</taxon>
        <taxon>Cyphellophoraceae</taxon>
        <taxon>Cyphellophora</taxon>
    </lineage>
</organism>
<dbReference type="PANTHER" id="PTHR35870">
    <property type="entry name" value="PROTEIN, PUTATIVE (AFU_ORTHOLOGUE AFUA_5G03330)-RELATED"/>
    <property type="match status" value="1"/>
</dbReference>